<keyword evidence="3" id="KW-1185">Reference proteome</keyword>
<feature type="chain" id="PRO_5046043794" evidence="1">
    <location>
        <begin position="27"/>
        <end position="118"/>
    </location>
</feature>
<accession>A0ABV4KWW5</accession>
<proteinExistence type="predicted"/>
<gene>
    <name evidence="2" type="ORF">ACED35_02510</name>
</gene>
<dbReference type="RefSeq" id="WP_017014055.1">
    <property type="nucleotide sequence ID" value="NZ_AJYG02000047.1"/>
</dbReference>
<sequence length="118" mass="12970">MKIKYMYNLKKLFLASLIFIPSLTYSGSQTGKVGYIIVRASDGLVYFTLSGEAPAGQPACAKNTYWMIRDENSNSGKQQYSMILSAHASGKVVNVVGMDSCIRWGDGEDVNYIQILGN</sequence>
<comment type="caution">
    <text evidence="2">The sequence shown here is derived from an EMBL/GenBank/DDBJ whole genome shotgun (WGS) entry which is preliminary data.</text>
</comment>
<evidence type="ECO:0000256" key="1">
    <source>
        <dbReference type="SAM" id="SignalP"/>
    </source>
</evidence>
<name>A0ABV4KWW5_9GAMM</name>
<protein>
    <submittedName>
        <fullName evidence="2">Uncharacterized protein</fullName>
    </submittedName>
</protein>
<reference evidence="2 3" key="1">
    <citation type="submission" date="2024-06" db="EMBL/GenBank/DDBJ databases">
        <authorList>
            <person name="Steensen K."/>
            <person name="Seneca J."/>
            <person name="Bartlau N."/>
            <person name="Yu A.X."/>
            <person name="Polz M.F."/>
        </authorList>
    </citation>
    <scope>NUCLEOTIDE SEQUENCE [LARGE SCALE GENOMIC DNA]</scope>
    <source>
        <strain evidence="2 3">1F260</strain>
    </source>
</reference>
<keyword evidence="1" id="KW-0732">Signal</keyword>
<feature type="signal peptide" evidence="1">
    <location>
        <begin position="1"/>
        <end position="26"/>
    </location>
</feature>
<organism evidence="2 3">
    <name type="scientific">Enterovibrio norvegicus</name>
    <dbReference type="NCBI Taxonomy" id="188144"/>
    <lineage>
        <taxon>Bacteria</taxon>
        <taxon>Pseudomonadati</taxon>
        <taxon>Pseudomonadota</taxon>
        <taxon>Gammaproteobacteria</taxon>
        <taxon>Vibrionales</taxon>
        <taxon>Vibrionaceae</taxon>
        <taxon>Enterovibrio</taxon>
    </lineage>
</organism>
<dbReference type="Proteomes" id="UP001569154">
    <property type="component" value="Unassembled WGS sequence"/>
</dbReference>
<dbReference type="EMBL" id="JBGONM010000004">
    <property type="protein sequence ID" value="MEZ8079965.1"/>
    <property type="molecule type" value="Genomic_DNA"/>
</dbReference>
<evidence type="ECO:0000313" key="2">
    <source>
        <dbReference type="EMBL" id="MEZ8079965.1"/>
    </source>
</evidence>
<evidence type="ECO:0000313" key="3">
    <source>
        <dbReference type="Proteomes" id="UP001569154"/>
    </source>
</evidence>